<gene>
    <name evidence="5" type="ORF">BaRGS_00008483</name>
</gene>
<proteinExistence type="predicted"/>
<feature type="compositionally biased region" description="Basic and acidic residues" evidence="3">
    <location>
        <begin position="640"/>
        <end position="651"/>
    </location>
</feature>
<comment type="caution">
    <text evidence="5">The sequence shown here is derived from an EMBL/GenBank/DDBJ whole genome shotgun (WGS) entry which is preliminary data.</text>
</comment>
<name>A0ABD0LLA6_9CAEN</name>
<dbReference type="AlphaFoldDB" id="A0ABD0LLA6"/>
<feature type="compositionally biased region" description="Low complexity" evidence="3">
    <location>
        <begin position="515"/>
        <end position="526"/>
    </location>
</feature>
<comment type="caution">
    <text evidence="2">Lacks conserved residue(s) required for the propagation of feature annotation.</text>
</comment>
<feature type="compositionally biased region" description="Basic and acidic residues" evidence="3">
    <location>
        <begin position="291"/>
        <end position="306"/>
    </location>
</feature>
<accession>A0ABD0LLA6</accession>
<organism evidence="5 6">
    <name type="scientific">Batillaria attramentaria</name>
    <dbReference type="NCBI Taxonomy" id="370345"/>
    <lineage>
        <taxon>Eukaryota</taxon>
        <taxon>Metazoa</taxon>
        <taxon>Spiralia</taxon>
        <taxon>Lophotrochozoa</taxon>
        <taxon>Mollusca</taxon>
        <taxon>Gastropoda</taxon>
        <taxon>Caenogastropoda</taxon>
        <taxon>Sorbeoconcha</taxon>
        <taxon>Cerithioidea</taxon>
        <taxon>Batillariidae</taxon>
        <taxon>Batillaria</taxon>
    </lineage>
</organism>
<feature type="region of interest" description="Disordered" evidence="3">
    <location>
        <begin position="190"/>
        <end position="383"/>
    </location>
</feature>
<feature type="region of interest" description="Disordered" evidence="3">
    <location>
        <begin position="139"/>
        <end position="160"/>
    </location>
</feature>
<dbReference type="Gene3D" id="2.60.120.290">
    <property type="entry name" value="Spermadhesin, CUB domain"/>
    <property type="match status" value="1"/>
</dbReference>
<dbReference type="InterPro" id="IPR035914">
    <property type="entry name" value="Sperma_CUB_dom_sf"/>
</dbReference>
<feature type="compositionally biased region" description="Polar residues" evidence="3">
    <location>
        <begin position="731"/>
        <end position="741"/>
    </location>
</feature>
<dbReference type="EMBL" id="JACVVK020000038">
    <property type="protein sequence ID" value="KAK7500260.1"/>
    <property type="molecule type" value="Genomic_DNA"/>
</dbReference>
<dbReference type="SUPFAM" id="SSF49854">
    <property type="entry name" value="Spermadhesin, CUB domain"/>
    <property type="match status" value="1"/>
</dbReference>
<feature type="compositionally biased region" description="Basic and acidic residues" evidence="3">
    <location>
        <begin position="804"/>
        <end position="817"/>
    </location>
</feature>
<feature type="compositionally biased region" description="Basic and acidic residues" evidence="3">
    <location>
        <begin position="678"/>
        <end position="710"/>
    </location>
</feature>
<protein>
    <recommendedName>
        <fullName evidence="4">CUB domain-containing protein</fullName>
    </recommendedName>
</protein>
<feature type="compositionally biased region" description="Basic and acidic residues" evidence="3">
    <location>
        <begin position="597"/>
        <end position="613"/>
    </location>
</feature>
<feature type="region of interest" description="Disordered" evidence="3">
    <location>
        <begin position="401"/>
        <end position="454"/>
    </location>
</feature>
<evidence type="ECO:0000313" key="6">
    <source>
        <dbReference type="Proteomes" id="UP001519460"/>
    </source>
</evidence>
<evidence type="ECO:0000256" key="2">
    <source>
        <dbReference type="PROSITE-ProRule" id="PRU00059"/>
    </source>
</evidence>
<dbReference type="Proteomes" id="UP001519460">
    <property type="component" value="Unassembled WGS sequence"/>
</dbReference>
<feature type="region of interest" description="Disordered" evidence="3">
    <location>
        <begin position="489"/>
        <end position="854"/>
    </location>
</feature>
<sequence length="875" mass="96026">MANDFVFQIDLLSRCGERITMRESGNITFNPTSNGHDYYDCIWVIQKEPHYEKIMVKVVNFSTRETTYRVNQPNILEIRDGLTSRGILRANAVPSRSPDDIQTYYPHDSDVGFYVRLKGHYSGRRDFVLVYTSFNYGHNRRRGPRGGTGGGSHDLPPSYEEVLSTTPIGYLNLGFADGIPASEISLIQPPSYEEATSPTESAPPFSLTASHSHDLSSDSSSLETVNRSHHHLSISDSSDDSQAGREQRRHQHRRNMSSSSSDSSVELRFEVEGQGSGGGRGEGGVNSQGDGLERPNTRHSIAKPDEGNSTESAVSTTNNLTNKDGQQKPENGTQPPRGKRNKRNNSTTPTIITQDLSPAAVAVPTRVRDSGDRGPSNRSSREIMCRLEESPVVLAPAFLGAAQQRRPAPDAALSRPSAHAGRQGASQGRPAEQTAPHVRRDPRTHKPQHTPMKLLSRSMDDVRMHVEDCPGQSFPSSRPFSQSVENICEWSGDSAGGDPHRHAPVDLAQSRPYQSRESPPRRSGSGNDSRHADGRQYRQEMPSVGENRPRPVPRPRKLLEGTGQNANSRHRDSHERESSHPSTRQLSQSSSPPHVTHSLDRSVQRPDVSHEPQSRAAPHRNTASLDRHVNPEQWGSRSPSRSERQTSHCDPDAAASPSKREKQSMPGASPKPYGDSDNAQRMRQYDARDRSERYSDKDQSSRNNDRKEDWSSVSTVPGQHGSDSGRRQKTPIPSQISQALNQPGAGWDRSSAAPNSAWARLKPGGERSRPAEPPTTPQVHSPPRVNSAQAKHAPVHPASGQSRSRGETEVGAEHQSHGSDTSGLPASPRHQDPVVQDSAEMPSSSPVRIVGSYGMNNPVMYSLQLAGGEEDDVYV</sequence>
<feature type="compositionally biased region" description="Low complexity" evidence="3">
    <location>
        <begin position="401"/>
        <end position="412"/>
    </location>
</feature>
<evidence type="ECO:0000259" key="4">
    <source>
        <dbReference type="PROSITE" id="PS01180"/>
    </source>
</evidence>
<dbReference type="PROSITE" id="PS01180">
    <property type="entry name" value="CUB"/>
    <property type="match status" value="1"/>
</dbReference>
<keyword evidence="1" id="KW-1015">Disulfide bond</keyword>
<feature type="compositionally biased region" description="Polar residues" evidence="3">
    <location>
        <begin position="583"/>
        <end position="593"/>
    </location>
</feature>
<evidence type="ECO:0000313" key="5">
    <source>
        <dbReference type="EMBL" id="KAK7500260.1"/>
    </source>
</evidence>
<feature type="compositionally biased region" description="Basic and acidic residues" evidence="3">
    <location>
        <begin position="569"/>
        <end position="579"/>
    </location>
</feature>
<feature type="domain" description="CUB" evidence="4">
    <location>
        <begin position="15"/>
        <end position="134"/>
    </location>
</feature>
<evidence type="ECO:0000256" key="1">
    <source>
        <dbReference type="ARBA" id="ARBA00023157"/>
    </source>
</evidence>
<keyword evidence="6" id="KW-1185">Reference proteome</keyword>
<feature type="compositionally biased region" description="Gly residues" evidence="3">
    <location>
        <begin position="274"/>
        <end position="286"/>
    </location>
</feature>
<reference evidence="5 6" key="1">
    <citation type="journal article" date="2023" name="Sci. Data">
        <title>Genome assembly of the Korean intertidal mud-creeper Batillaria attramentaria.</title>
        <authorList>
            <person name="Patra A.K."/>
            <person name="Ho P.T."/>
            <person name="Jun S."/>
            <person name="Lee S.J."/>
            <person name="Kim Y."/>
            <person name="Won Y.J."/>
        </authorList>
    </citation>
    <scope>NUCLEOTIDE SEQUENCE [LARGE SCALE GENOMIC DNA]</scope>
    <source>
        <strain evidence="5">Wonlab-2016</strain>
    </source>
</reference>
<dbReference type="InterPro" id="IPR000859">
    <property type="entry name" value="CUB_dom"/>
</dbReference>
<feature type="compositionally biased region" description="Polar residues" evidence="3">
    <location>
        <begin position="344"/>
        <end position="356"/>
    </location>
</feature>
<feature type="compositionally biased region" description="Polar residues" evidence="3">
    <location>
        <begin position="307"/>
        <end position="334"/>
    </location>
</feature>
<evidence type="ECO:0000256" key="3">
    <source>
        <dbReference type="SAM" id="MobiDB-lite"/>
    </source>
</evidence>
<feature type="compositionally biased region" description="Basic and acidic residues" evidence="3">
    <location>
        <begin position="528"/>
        <end position="538"/>
    </location>
</feature>